<dbReference type="RefSeq" id="WP_087988988.1">
    <property type="nucleotide sequence ID" value="NZ_CALHYR010000054.1"/>
</dbReference>
<comment type="caution">
    <text evidence="2">The sequence shown here is derived from an EMBL/GenBank/DDBJ whole genome shotgun (WGS) entry which is preliminary data.</text>
</comment>
<sequence>MDQERTVSNKYTDFSQLPLILTPMDIKEILGISRSNAYALCHSKDFPAMRIGKLIRISKEEFIEWVKKVEYVSLEA</sequence>
<dbReference type="AlphaFoldDB" id="A0A1Y3UCG8"/>
<dbReference type="Pfam" id="PF12728">
    <property type="entry name" value="HTH_17"/>
    <property type="match status" value="1"/>
</dbReference>
<reference evidence="3" key="1">
    <citation type="submission" date="2017-04" db="EMBL/GenBank/DDBJ databases">
        <title>Function of individual gut microbiota members based on whole genome sequencing of pure cultures obtained from chicken caecum.</title>
        <authorList>
            <person name="Medvecky M."/>
            <person name="Cejkova D."/>
            <person name="Polansky O."/>
            <person name="Karasova D."/>
            <person name="Kubasova T."/>
            <person name="Cizek A."/>
            <person name="Rychlik I."/>
        </authorList>
    </citation>
    <scope>NUCLEOTIDE SEQUENCE [LARGE SCALE GENOMIC DNA]</scope>
    <source>
        <strain evidence="3">An75</strain>
    </source>
</reference>
<evidence type="ECO:0000313" key="2">
    <source>
        <dbReference type="EMBL" id="OUN44807.1"/>
    </source>
</evidence>
<gene>
    <name evidence="2" type="ORF">B5G26_05520</name>
</gene>
<accession>A0A1Y3UCG8</accession>
<evidence type="ECO:0000313" key="3">
    <source>
        <dbReference type="Proteomes" id="UP000195455"/>
    </source>
</evidence>
<proteinExistence type="predicted"/>
<name>A0A1Y3UCG8_9FIRM</name>
<organism evidence="2 3">
    <name type="scientific">Anaerotignum lactatifermentans</name>
    <dbReference type="NCBI Taxonomy" id="160404"/>
    <lineage>
        <taxon>Bacteria</taxon>
        <taxon>Bacillati</taxon>
        <taxon>Bacillota</taxon>
        <taxon>Clostridia</taxon>
        <taxon>Lachnospirales</taxon>
        <taxon>Anaerotignaceae</taxon>
        <taxon>Anaerotignum</taxon>
    </lineage>
</organism>
<dbReference type="GO" id="GO:0003677">
    <property type="term" value="F:DNA binding"/>
    <property type="evidence" value="ECO:0007669"/>
    <property type="project" value="InterPro"/>
</dbReference>
<dbReference type="EMBL" id="NFHM01000005">
    <property type="protein sequence ID" value="OUN44807.1"/>
    <property type="molecule type" value="Genomic_DNA"/>
</dbReference>
<evidence type="ECO:0000259" key="1">
    <source>
        <dbReference type="Pfam" id="PF12728"/>
    </source>
</evidence>
<dbReference type="Proteomes" id="UP000195455">
    <property type="component" value="Unassembled WGS sequence"/>
</dbReference>
<dbReference type="NCBIfam" id="TIGR01764">
    <property type="entry name" value="excise"/>
    <property type="match status" value="1"/>
</dbReference>
<feature type="domain" description="Helix-turn-helix" evidence="1">
    <location>
        <begin position="21"/>
        <end position="68"/>
    </location>
</feature>
<dbReference type="InterPro" id="IPR041657">
    <property type="entry name" value="HTH_17"/>
</dbReference>
<protein>
    <recommendedName>
        <fullName evidence="1">Helix-turn-helix domain-containing protein</fullName>
    </recommendedName>
</protein>
<dbReference type="InterPro" id="IPR010093">
    <property type="entry name" value="SinI_DNA-bd"/>
</dbReference>